<dbReference type="EMBL" id="JAPWDS010000001">
    <property type="protein sequence ID" value="KAJ5520339.1"/>
    <property type="molecule type" value="Genomic_DNA"/>
</dbReference>
<proteinExistence type="predicted"/>
<evidence type="ECO:0000256" key="1">
    <source>
        <dbReference type="SAM" id="MobiDB-lite"/>
    </source>
</evidence>
<feature type="domain" description="FHA" evidence="2">
    <location>
        <begin position="32"/>
        <end position="93"/>
    </location>
</feature>
<dbReference type="SMART" id="SM00240">
    <property type="entry name" value="FHA"/>
    <property type="match status" value="1"/>
</dbReference>
<sequence length="824" mass="91947">MPDPRVAVMLAPLFDDTHPLRTLTLTDNDITVAIGRASKRETRKRTPAAENAWFESRVMSRDHAFLNIPPNQNMVFISDCGSTHGTFLNDAKLVTDVDTPLFSGDIIRFGVDVDRGQEVFEAISVRCKVEWLNPQHMVIPRDGVAIRLDPSPSTNSFSVPEDDSDIEPVDSPSDDSSKESVARSWETIVLQPADTLLVSPVSSVHSDERPKDEIEVHSGRLSPIDESIAKVVPGPTPLVPDLLSPLSDTNPVFDTKLSPAKPVSDAIVSPTKPASTEIPSAQEAHDANGLPVVCYQKVLEPYYSNWTMMRPMFMRLADMAWGESNIIPDVDHDRRIIHAARRCSLSKDSYWVDDSPSFQPCVGTEVYWEPDYEESDTSFHRMPGSLLRYWSVDKRRYWIIYEEEDDQHVSNLWWIVEKPVELLSEELKRQLETETEVDDCHKCWIVRAWEPQMIENRWCDVAPYWDPNFDKDWLADDESVDSDEEAQGSEGYMSESDVLSDSISENYGQYPYGMFDSESIHGAGSEVSVEDSEEDDSEEDDDENLEKDINVSDESENDSDCSSEDEHLEHRIPQKPVYPPLNLEYAKKLECTNHTDAVEVSNHVPEESGPNRLYHEALAGQPLNPTRNESKLLMTETAPGMTNPGALFPTHPVSGELPSSCQNKYPPMQRKIESTVGVPPFSHEFENCYHDGPFSTSAPVEDACMPYLATSRKPTLKRTAAEMQSPSLEPSLSQDAQRLPVEPISQPDLDLDTISTEAKDAISSALAENVSAFAENERPAKRIKANHPTSKSLASHATTAVVSALLGGLGTIAVLAALPNEYFQ</sequence>
<dbReference type="OrthoDB" id="4096268at2759"/>
<organism evidence="3 4">
    <name type="scientific">Penicillium fimorum</name>
    <dbReference type="NCBI Taxonomy" id="1882269"/>
    <lineage>
        <taxon>Eukaryota</taxon>
        <taxon>Fungi</taxon>
        <taxon>Dikarya</taxon>
        <taxon>Ascomycota</taxon>
        <taxon>Pezizomycotina</taxon>
        <taxon>Eurotiomycetes</taxon>
        <taxon>Eurotiomycetidae</taxon>
        <taxon>Eurotiales</taxon>
        <taxon>Aspergillaceae</taxon>
        <taxon>Penicillium</taxon>
    </lineage>
</organism>
<dbReference type="SUPFAM" id="SSF49879">
    <property type="entry name" value="SMAD/FHA domain"/>
    <property type="match status" value="1"/>
</dbReference>
<reference evidence="3" key="2">
    <citation type="journal article" date="2023" name="IMA Fungus">
        <title>Comparative genomic study of the Penicillium genus elucidates a diverse pangenome and 15 lateral gene transfer events.</title>
        <authorList>
            <person name="Petersen C."/>
            <person name="Sorensen T."/>
            <person name="Nielsen M.R."/>
            <person name="Sondergaard T.E."/>
            <person name="Sorensen J.L."/>
            <person name="Fitzpatrick D.A."/>
            <person name="Frisvad J.C."/>
            <person name="Nielsen K.L."/>
        </authorList>
    </citation>
    <scope>NUCLEOTIDE SEQUENCE</scope>
    <source>
        <strain evidence="3">IBT 29495</strain>
    </source>
</reference>
<name>A0A9W9Y534_9EURO</name>
<dbReference type="Gene3D" id="2.60.200.20">
    <property type="match status" value="1"/>
</dbReference>
<dbReference type="PANTHER" id="PTHR15715:SF37">
    <property type="entry name" value="LD47843P"/>
    <property type="match status" value="1"/>
</dbReference>
<feature type="region of interest" description="Disordered" evidence="1">
    <location>
        <begin position="478"/>
        <end position="498"/>
    </location>
</feature>
<dbReference type="Pfam" id="PF00498">
    <property type="entry name" value="FHA"/>
    <property type="match status" value="1"/>
</dbReference>
<feature type="region of interest" description="Disordered" evidence="1">
    <location>
        <begin position="150"/>
        <end position="182"/>
    </location>
</feature>
<evidence type="ECO:0000313" key="4">
    <source>
        <dbReference type="Proteomes" id="UP001149954"/>
    </source>
</evidence>
<dbReference type="InterPro" id="IPR008984">
    <property type="entry name" value="SMAD_FHA_dom_sf"/>
</dbReference>
<comment type="caution">
    <text evidence="3">The sequence shown here is derived from an EMBL/GenBank/DDBJ whole genome shotgun (WGS) entry which is preliminary data.</text>
</comment>
<evidence type="ECO:0000259" key="2">
    <source>
        <dbReference type="PROSITE" id="PS50006"/>
    </source>
</evidence>
<protein>
    <recommendedName>
        <fullName evidence="2">FHA domain-containing protein</fullName>
    </recommendedName>
</protein>
<feature type="region of interest" description="Disordered" evidence="1">
    <location>
        <begin position="510"/>
        <end position="575"/>
    </location>
</feature>
<dbReference type="InterPro" id="IPR000253">
    <property type="entry name" value="FHA_dom"/>
</dbReference>
<dbReference type="InterPro" id="IPR051176">
    <property type="entry name" value="Cent_Immune-Sig_Mod"/>
</dbReference>
<dbReference type="PROSITE" id="PS50006">
    <property type="entry name" value="FHA_DOMAIN"/>
    <property type="match status" value="1"/>
</dbReference>
<feature type="compositionally biased region" description="Acidic residues" evidence="1">
    <location>
        <begin position="528"/>
        <end position="563"/>
    </location>
</feature>
<gene>
    <name evidence="3" type="ORF">N7463_000792</name>
</gene>
<feature type="compositionally biased region" description="Acidic residues" evidence="1">
    <location>
        <begin position="478"/>
        <end position="487"/>
    </location>
</feature>
<dbReference type="AlphaFoldDB" id="A0A9W9Y534"/>
<dbReference type="Proteomes" id="UP001149954">
    <property type="component" value="Unassembled WGS sequence"/>
</dbReference>
<evidence type="ECO:0000313" key="3">
    <source>
        <dbReference type="EMBL" id="KAJ5520339.1"/>
    </source>
</evidence>
<keyword evidence="4" id="KW-1185">Reference proteome</keyword>
<reference evidence="3" key="1">
    <citation type="submission" date="2022-12" db="EMBL/GenBank/DDBJ databases">
        <authorList>
            <person name="Petersen C."/>
        </authorList>
    </citation>
    <scope>NUCLEOTIDE SEQUENCE</scope>
    <source>
        <strain evidence="3">IBT 29495</strain>
    </source>
</reference>
<dbReference type="GO" id="GO:0005737">
    <property type="term" value="C:cytoplasm"/>
    <property type="evidence" value="ECO:0007669"/>
    <property type="project" value="TreeGrafter"/>
</dbReference>
<dbReference type="PANTHER" id="PTHR15715">
    <property type="entry name" value="CENTROSOMAL PROTEIN OF 170 KDA"/>
    <property type="match status" value="1"/>
</dbReference>
<accession>A0A9W9Y534</accession>